<comment type="function">
    <text evidence="14">NQR complex catalyzes the reduction of ubiquinone-1 to ubiquinol by two successive reactions, coupled with the transport of Na(+) ions from the cytoplasm to the periplasm. NqrA to NqrE are probably involved in the second step, the conversion of ubisemiquinone to ubiquinol.</text>
</comment>
<evidence type="ECO:0000256" key="8">
    <source>
        <dbReference type="ARBA" id="ARBA00023027"/>
    </source>
</evidence>
<dbReference type="OrthoDB" id="9782945at2"/>
<evidence type="ECO:0000313" key="15">
    <source>
        <dbReference type="EMBL" id="GBC63377.1"/>
    </source>
</evidence>
<feature type="transmembrane region" description="Helical" evidence="14">
    <location>
        <begin position="102"/>
        <end position="119"/>
    </location>
</feature>
<dbReference type="InterPro" id="IPR011292">
    <property type="entry name" value="NqrD"/>
</dbReference>
<dbReference type="GO" id="GO:0012505">
    <property type="term" value="C:endomembrane system"/>
    <property type="evidence" value="ECO:0007669"/>
    <property type="project" value="UniProtKB-SubCell"/>
</dbReference>
<keyword evidence="16" id="KW-1185">Reference proteome</keyword>
<evidence type="ECO:0000256" key="7">
    <source>
        <dbReference type="ARBA" id="ARBA00022989"/>
    </source>
</evidence>
<keyword evidence="3 14" id="KW-1003">Cell membrane</keyword>
<sequence>MKITKTKSFKTFSEPLLTNNPVSVQILGICSALAVTVQLKTSVVMALSLTFVVSFSSLIISAMRNLIPRNIRIIVELTVVASLVIIADQLLKAFMYDVSKQLSVFVGLIITNCIVLGRAETYAMSHPPHLSFLDGLGNGLGYGAILVLVGFMRELLGSGKLFGIGVVPDFAYNAGYENMGFMLLAPGAFIMIGLLAWLQNTVAPQKEQRK</sequence>
<accession>A0A401G2C4</accession>
<evidence type="ECO:0000256" key="9">
    <source>
        <dbReference type="ARBA" id="ARBA00023053"/>
    </source>
</evidence>
<reference evidence="16" key="1">
    <citation type="submission" date="2017-11" db="EMBL/GenBank/DDBJ databases">
        <authorList>
            <person name="Watanabe M."/>
            <person name="Kojima H."/>
        </authorList>
    </citation>
    <scope>NUCLEOTIDE SEQUENCE [LARGE SCALE GENOMIC DNA]</scope>
    <source>
        <strain evidence="16">Tokyo 01</strain>
    </source>
</reference>
<keyword evidence="12 14" id="KW-0472">Membrane</keyword>
<dbReference type="NCBIfam" id="NF009070">
    <property type="entry name" value="PRK12405.1"/>
    <property type="match status" value="1"/>
</dbReference>
<keyword evidence="9 14" id="KW-0915">Sodium</keyword>
<comment type="subcellular location">
    <subcellularLocation>
        <location evidence="14">Cell membrane</location>
        <topology evidence="14">Multi-pass membrane protein</topology>
    </subcellularLocation>
    <subcellularLocation>
        <location evidence="1">Endomembrane system</location>
        <topology evidence="1">Multi-pass membrane protein</topology>
    </subcellularLocation>
</comment>
<protein>
    <recommendedName>
        <fullName evidence="14">Na(+)-translocating NADH-quinone reductase subunit D</fullName>
        <shortName evidence="14">Na(+)-NQR subunit D</shortName>
        <shortName evidence="14">Na(+)-translocating NQR subunit D</shortName>
        <ecNumber evidence="14">7.2.1.1</ecNumber>
    </recommendedName>
    <alternativeName>
        <fullName evidence="14">NQR complex subunit D</fullName>
    </alternativeName>
    <alternativeName>
        <fullName evidence="14">NQR-1 subunit D</fullName>
    </alternativeName>
</protein>
<evidence type="ECO:0000256" key="3">
    <source>
        <dbReference type="ARBA" id="ARBA00022475"/>
    </source>
</evidence>
<evidence type="ECO:0000256" key="14">
    <source>
        <dbReference type="HAMAP-Rule" id="MF_00428"/>
    </source>
</evidence>
<evidence type="ECO:0000256" key="10">
    <source>
        <dbReference type="ARBA" id="ARBA00023065"/>
    </source>
</evidence>
<dbReference type="RefSeq" id="WP_124330450.1">
    <property type="nucleotide sequence ID" value="NZ_BEXT01000001.1"/>
</dbReference>
<dbReference type="GO" id="GO:0005886">
    <property type="term" value="C:plasma membrane"/>
    <property type="evidence" value="ECO:0007669"/>
    <property type="project" value="UniProtKB-SubCell"/>
</dbReference>
<keyword evidence="11 14" id="KW-0830">Ubiquinone</keyword>
<dbReference type="PIRSF" id="PIRSF006102">
    <property type="entry name" value="NQR_DE"/>
    <property type="match status" value="1"/>
</dbReference>
<evidence type="ECO:0000256" key="6">
    <source>
        <dbReference type="ARBA" id="ARBA00022967"/>
    </source>
</evidence>
<keyword evidence="6 14" id="KW-1278">Translocase</keyword>
<dbReference type="Proteomes" id="UP000288096">
    <property type="component" value="Unassembled WGS sequence"/>
</dbReference>
<reference evidence="16" key="2">
    <citation type="submission" date="2019-01" db="EMBL/GenBank/DDBJ databases">
        <title>Genome sequence of Desulfonema ishimotonii strain Tokyo 01.</title>
        <authorList>
            <person name="Fukui M."/>
        </authorList>
    </citation>
    <scope>NUCLEOTIDE SEQUENCE [LARGE SCALE GENOMIC DNA]</scope>
    <source>
        <strain evidence="16">Tokyo 01</strain>
    </source>
</reference>
<keyword evidence="7 14" id="KW-1133">Transmembrane helix</keyword>
<keyword evidence="13 14" id="KW-0739">Sodium transport</keyword>
<feature type="transmembrane region" description="Helical" evidence="14">
    <location>
        <begin position="179"/>
        <end position="198"/>
    </location>
</feature>
<dbReference type="PANTHER" id="PTHR30586">
    <property type="entry name" value="ELECTRON TRANSPORT COMPLEX PROTEIN RNFE"/>
    <property type="match status" value="1"/>
</dbReference>
<comment type="similarity">
    <text evidence="14">Belongs to the NqrDE/RnfAE family.</text>
</comment>
<keyword evidence="2 14" id="KW-0813">Transport</keyword>
<feature type="transmembrane region" description="Helical" evidence="14">
    <location>
        <begin position="21"/>
        <end position="37"/>
    </location>
</feature>
<dbReference type="GO" id="GO:0016655">
    <property type="term" value="F:oxidoreductase activity, acting on NAD(P)H, quinone or similar compound as acceptor"/>
    <property type="evidence" value="ECO:0007669"/>
    <property type="project" value="UniProtKB-UniRule"/>
</dbReference>
<dbReference type="EMBL" id="BEXT01000001">
    <property type="protein sequence ID" value="GBC63377.1"/>
    <property type="molecule type" value="Genomic_DNA"/>
</dbReference>
<evidence type="ECO:0000256" key="11">
    <source>
        <dbReference type="ARBA" id="ARBA00023075"/>
    </source>
</evidence>
<keyword evidence="10 14" id="KW-0406">Ion transport</keyword>
<feature type="transmembrane region" description="Helical" evidence="14">
    <location>
        <begin position="131"/>
        <end position="152"/>
    </location>
</feature>
<proteinExistence type="inferred from homology"/>
<evidence type="ECO:0000313" key="16">
    <source>
        <dbReference type="Proteomes" id="UP000288096"/>
    </source>
</evidence>
<dbReference type="NCBIfam" id="NF006777">
    <property type="entry name" value="PRK09292.1"/>
    <property type="match status" value="1"/>
</dbReference>
<gene>
    <name evidence="14" type="primary">nqrD</name>
    <name evidence="15" type="ORF">DENIS_4371</name>
</gene>
<organism evidence="15 16">
    <name type="scientific">Desulfonema ishimotonii</name>
    <dbReference type="NCBI Taxonomy" id="45657"/>
    <lineage>
        <taxon>Bacteria</taxon>
        <taxon>Pseudomonadati</taxon>
        <taxon>Thermodesulfobacteriota</taxon>
        <taxon>Desulfobacteria</taxon>
        <taxon>Desulfobacterales</taxon>
        <taxon>Desulfococcaceae</taxon>
        <taxon>Desulfonema</taxon>
    </lineage>
</organism>
<feature type="transmembrane region" description="Helical" evidence="14">
    <location>
        <begin position="43"/>
        <end position="61"/>
    </location>
</feature>
<keyword evidence="5 14" id="KW-0812">Transmembrane</keyword>
<dbReference type="HAMAP" id="MF_00428">
    <property type="entry name" value="NqrD"/>
    <property type="match status" value="1"/>
</dbReference>
<dbReference type="PANTHER" id="PTHR30586:SF1">
    <property type="entry name" value="NA(+)-TRANSLOCATING NADH-QUINONE REDUCTASE SUBUNIT D"/>
    <property type="match status" value="1"/>
</dbReference>
<evidence type="ECO:0000256" key="13">
    <source>
        <dbReference type="ARBA" id="ARBA00023201"/>
    </source>
</evidence>
<comment type="caution">
    <text evidence="15">The sequence shown here is derived from an EMBL/GenBank/DDBJ whole genome shotgun (WGS) entry which is preliminary data.</text>
</comment>
<dbReference type="NCBIfam" id="TIGR01939">
    <property type="entry name" value="nqrD"/>
    <property type="match status" value="1"/>
</dbReference>
<dbReference type="InterPro" id="IPR003667">
    <property type="entry name" value="NqrDE/RnfAE"/>
</dbReference>
<comment type="catalytic activity">
    <reaction evidence="14">
        <text>a ubiquinone + n Na(+)(in) + NADH + H(+) = a ubiquinol + n Na(+)(out) + NAD(+)</text>
        <dbReference type="Rhea" id="RHEA:47748"/>
        <dbReference type="Rhea" id="RHEA-COMP:9565"/>
        <dbReference type="Rhea" id="RHEA-COMP:9566"/>
        <dbReference type="ChEBI" id="CHEBI:15378"/>
        <dbReference type="ChEBI" id="CHEBI:16389"/>
        <dbReference type="ChEBI" id="CHEBI:17976"/>
        <dbReference type="ChEBI" id="CHEBI:29101"/>
        <dbReference type="ChEBI" id="CHEBI:57540"/>
        <dbReference type="ChEBI" id="CHEBI:57945"/>
        <dbReference type="EC" id="7.2.1.1"/>
    </reaction>
</comment>
<dbReference type="EC" id="7.2.1.1" evidence="14"/>
<evidence type="ECO:0000256" key="2">
    <source>
        <dbReference type="ARBA" id="ARBA00022448"/>
    </source>
</evidence>
<dbReference type="Pfam" id="PF02508">
    <property type="entry name" value="Rnf-Nqr"/>
    <property type="match status" value="1"/>
</dbReference>
<evidence type="ECO:0000256" key="5">
    <source>
        <dbReference type="ARBA" id="ARBA00022692"/>
    </source>
</evidence>
<feature type="transmembrane region" description="Helical" evidence="14">
    <location>
        <begin position="73"/>
        <end position="96"/>
    </location>
</feature>
<dbReference type="GO" id="GO:0006814">
    <property type="term" value="P:sodium ion transport"/>
    <property type="evidence" value="ECO:0007669"/>
    <property type="project" value="UniProtKB-UniRule"/>
</dbReference>
<comment type="subunit">
    <text evidence="14">Composed of six subunits; NqrA, NqrB, NqrC, NqrD, NqrE and NqrF.</text>
</comment>
<keyword evidence="8 14" id="KW-0520">NAD</keyword>
<evidence type="ECO:0000256" key="4">
    <source>
        <dbReference type="ARBA" id="ARBA00022519"/>
    </source>
</evidence>
<evidence type="ECO:0000256" key="12">
    <source>
        <dbReference type="ARBA" id="ARBA00023136"/>
    </source>
</evidence>
<name>A0A401G2C4_9BACT</name>
<dbReference type="AlphaFoldDB" id="A0A401G2C4"/>
<keyword evidence="4" id="KW-0997">Cell inner membrane</keyword>
<evidence type="ECO:0000256" key="1">
    <source>
        <dbReference type="ARBA" id="ARBA00004127"/>
    </source>
</evidence>